<keyword evidence="1" id="KW-0472">Membrane</keyword>
<sequence length="150" mass="16224">MELIANNAGESLVTLGLLLLIIEVAVLGFSTFILTFIGLALLVAGSLVLGGMLPVQLMPIVLTTAILTTVFALILWKPLKRFQNRQDTHKVKNDFIGMEFVLDKAIDSSTSTTHKLSGIDWQVKAKRAIPAGAKVVVIDTEVGELWVEPA</sequence>
<evidence type="ECO:0000256" key="1">
    <source>
        <dbReference type="SAM" id="Phobius"/>
    </source>
</evidence>
<reference evidence="2 3" key="1">
    <citation type="submission" date="2018-08" db="EMBL/GenBank/DDBJ databases">
        <title>Thalassotalea euphylliae genome.</title>
        <authorList>
            <person name="Summers S."/>
            <person name="Rice S.A."/>
            <person name="Freckelton M.L."/>
            <person name="Nedved B.T."/>
            <person name="Hadfield M.G."/>
        </authorList>
    </citation>
    <scope>NUCLEOTIDE SEQUENCE [LARGE SCALE GENOMIC DNA]</scope>
    <source>
        <strain evidence="2 3">H1</strain>
    </source>
</reference>
<dbReference type="PANTHER" id="PTHR33507:SF3">
    <property type="entry name" value="INNER MEMBRANE PROTEIN YBBJ"/>
    <property type="match status" value="1"/>
</dbReference>
<dbReference type="OrthoDB" id="7863671at2"/>
<name>A0A3E0TMC9_9GAMM</name>
<evidence type="ECO:0000313" key="2">
    <source>
        <dbReference type="EMBL" id="REL25430.1"/>
    </source>
</evidence>
<dbReference type="GO" id="GO:0005886">
    <property type="term" value="C:plasma membrane"/>
    <property type="evidence" value="ECO:0007669"/>
    <property type="project" value="TreeGrafter"/>
</dbReference>
<dbReference type="PANTHER" id="PTHR33507">
    <property type="entry name" value="INNER MEMBRANE PROTEIN YBBJ"/>
    <property type="match status" value="1"/>
</dbReference>
<dbReference type="AlphaFoldDB" id="A0A3E0TMC9"/>
<dbReference type="Gene3D" id="2.40.50.140">
    <property type="entry name" value="Nucleic acid-binding proteins"/>
    <property type="match status" value="1"/>
</dbReference>
<organism evidence="2 3">
    <name type="scientific">Thalassotalea euphylliae</name>
    <dbReference type="NCBI Taxonomy" id="1655234"/>
    <lineage>
        <taxon>Bacteria</taxon>
        <taxon>Pseudomonadati</taxon>
        <taxon>Pseudomonadota</taxon>
        <taxon>Gammaproteobacteria</taxon>
        <taxon>Alteromonadales</taxon>
        <taxon>Colwelliaceae</taxon>
        <taxon>Thalassotalea</taxon>
    </lineage>
</organism>
<dbReference type="Proteomes" id="UP000256478">
    <property type="component" value="Unassembled WGS sequence"/>
</dbReference>
<dbReference type="EMBL" id="QUOU01000001">
    <property type="protein sequence ID" value="REL25430.1"/>
    <property type="molecule type" value="Genomic_DNA"/>
</dbReference>
<feature type="transmembrane region" description="Helical" evidence="1">
    <location>
        <begin position="12"/>
        <end position="45"/>
    </location>
</feature>
<keyword evidence="1" id="KW-1133">Transmembrane helix</keyword>
<feature type="transmembrane region" description="Helical" evidence="1">
    <location>
        <begin position="57"/>
        <end position="76"/>
    </location>
</feature>
<accession>A0A3E0TMC9</accession>
<dbReference type="InterPro" id="IPR052165">
    <property type="entry name" value="Membrane_assoc_protease"/>
</dbReference>
<comment type="caution">
    <text evidence="2">The sequence shown here is derived from an EMBL/GenBank/DDBJ whole genome shotgun (WGS) entry which is preliminary data.</text>
</comment>
<gene>
    <name evidence="2" type="ORF">DXX93_01935</name>
</gene>
<proteinExistence type="predicted"/>
<dbReference type="InterPro" id="IPR012340">
    <property type="entry name" value="NA-bd_OB-fold"/>
</dbReference>
<dbReference type="RefSeq" id="WP_116006561.1">
    <property type="nucleotide sequence ID" value="NZ_QUOU01000001.1"/>
</dbReference>
<evidence type="ECO:0000313" key="3">
    <source>
        <dbReference type="Proteomes" id="UP000256478"/>
    </source>
</evidence>
<keyword evidence="1" id="KW-0812">Transmembrane</keyword>
<protein>
    <submittedName>
        <fullName evidence="2">NfeD family protein</fullName>
    </submittedName>
</protein>